<dbReference type="AlphaFoldDB" id="A0A7X8YCD3"/>
<evidence type="ECO:0000313" key="2">
    <source>
        <dbReference type="Proteomes" id="UP000523139"/>
    </source>
</evidence>
<proteinExistence type="predicted"/>
<dbReference type="SUPFAM" id="SSF52540">
    <property type="entry name" value="P-loop containing nucleoside triphosphate hydrolases"/>
    <property type="match status" value="1"/>
</dbReference>
<dbReference type="Gene3D" id="3.40.50.300">
    <property type="entry name" value="P-loop containing nucleotide triphosphate hydrolases"/>
    <property type="match status" value="1"/>
</dbReference>
<dbReference type="PANTHER" id="PTHR46638">
    <property type="entry name" value="CORRINOID ADENOSYLTRANSFERASE"/>
    <property type="match status" value="1"/>
</dbReference>
<dbReference type="PANTHER" id="PTHR46638:SF1">
    <property type="entry name" value="CORRINOID ADENOSYLTRANSFERASE"/>
    <property type="match status" value="1"/>
</dbReference>
<organism evidence="1 2">
    <name type="scientific">Nesterenkonia sedimenti</name>
    <dbReference type="NCBI Taxonomy" id="1463632"/>
    <lineage>
        <taxon>Bacteria</taxon>
        <taxon>Bacillati</taxon>
        <taxon>Actinomycetota</taxon>
        <taxon>Actinomycetes</taxon>
        <taxon>Micrococcales</taxon>
        <taxon>Micrococcaceae</taxon>
        <taxon>Nesterenkonia</taxon>
    </lineage>
</organism>
<evidence type="ECO:0000313" key="1">
    <source>
        <dbReference type="EMBL" id="NLS08439.1"/>
    </source>
</evidence>
<dbReference type="GO" id="GO:0009236">
    <property type="term" value="P:cobalamin biosynthetic process"/>
    <property type="evidence" value="ECO:0007669"/>
    <property type="project" value="InterPro"/>
</dbReference>
<protein>
    <submittedName>
        <fullName evidence="1">Cob(I)yrinic acid a,c-diamide adenosyltransferase</fullName>
    </submittedName>
</protein>
<dbReference type="InterPro" id="IPR027417">
    <property type="entry name" value="P-loop_NTPase"/>
</dbReference>
<sequence>MVDAPESPAETESSPASFSLLLTGPGWGKSASAFGYAMRAVGRGWPVTVIQFLKGRSWNQAEASIAVQN</sequence>
<keyword evidence="1" id="KW-0808">Transferase</keyword>
<name>A0A7X8YCD3_9MICC</name>
<dbReference type="Pfam" id="PF02572">
    <property type="entry name" value="CobA_CobO_BtuR"/>
    <property type="match status" value="1"/>
</dbReference>
<dbReference type="Proteomes" id="UP000523139">
    <property type="component" value="Unassembled WGS sequence"/>
</dbReference>
<reference evidence="1 2" key="1">
    <citation type="submission" date="2020-04" db="EMBL/GenBank/DDBJ databases">
        <title>Nesterenkonia sp. nov., isolated from marine sediment.</title>
        <authorList>
            <person name="Zhang G."/>
        </authorList>
    </citation>
    <scope>NUCLEOTIDE SEQUENCE [LARGE SCALE GENOMIC DNA]</scope>
    <source>
        <strain evidence="1 2">MY13</strain>
    </source>
</reference>
<dbReference type="InterPro" id="IPR003724">
    <property type="entry name" value="CblAdoTrfase_CobA"/>
</dbReference>
<dbReference type="EMBL" id="JABAHY010000001">
    <property type="protein sequence ID" value="NLS08439.1"/>
    <property type="molecule type" value="Genomic_DNA"/>
</dbReference>
<comment type="caution">
    <text evidence="1">The sequence shown here is derived from an EMBL/GenBank/DDBJ whole genome shotgun (WGS) entry which is preliminary data.</text>
</comment>
<accession>A0A7X8YCD3</accession>
<dbReference type="GO" id="GO:0008817">
    <property type="term" value="F:corrinoid adenosyltransferase activity"/>
    <property type="evidence" value="ECO:0007669"/>
    <property type="project" value="InterPro"/>
</dbReference>
<dbReference type="GO" id="GO:0005524">
    <property type="term" value="F:ATP binding"/>
    <property type="evidence" value="ECO:0007669"/>
    <property type="project" value="InterPro"/>
</dbReference>
<gene>
    <name evidence="1" type="ORF">HGQ17_00130</name>
</gene>
<keyword evidence="2" id="KW-1185">Reference proteome</keyword>